<evidence type="ECO:0000256" key="6">
    <source>
        <dbReference type="ARBA" id="ARBA00023136"/>
    </source>
</evidence>
<keyword evidence="3" id="KW-1134">Transmembrane beta strand</keyword>
<dbReference type="PANTHER" id="PTHR35093">
    <property type="entry name" value="OUTER MEMBRANE PROTEIN NMB0088-RELATED"/>
    <property type="match status" value="1"/>
</dbReference>
<keyword evidence="9" id="KW-0675">Receptor</keyword>
<name>A0ABP9S6Z7_9GAMM</name>
<keyword evidence="4" id="KW-0812">Transmembrane</keyword>
<comment type="caution">
    <text evidence="9">The sequence shown here is derived from an EMBL/GenBank/DDBJ whole genome shotgun (WGS) entry which is preliminary data.</text>
</comment>
<feature type="signal peptide" evidence="8">
    <location>
        <begin position="1"/>
        <end position="26"/>
    </location>
</feature>
<evidence type="ECO:0000313" key="9">
    <source>
        <dbReference type="EMBL" id="GAA5191270.1"/>
    </source>
</evidence>
<dbReference type="SUPFAM" id="SSF56935">
    <property type="entry name" value="Porins"/>
    <property type="match status" value="1"/>
</dbReference>
<protein>
    <submittedName>
        <fullName evidence="9">TonB-dependent receptor</fullName>
    </submittedName>
</protein>
<dbReference type="Pfam" id="PF03349">
    <property type="entry name" value="Toluene_X"/>
    <property type="match status" value="1"/>
</dbReference>
<keyword evidence="10" id="KW-1185">Reference proteome</keyword>
<organism evidence="9 10">
    <name type="scientific">Ferrimonas gelatinilytica</name>
    <dbReference type="NCBI Taxonomy" id="1255257"/>
    <lineage>
        <taxon>Bacteria</taxon>
        <taxon>Pseudomonadati</taxon>
        <taxon>Pseudomonadota</taxon>
        <taxon>Gammaproteobacteria</taxon>
        <taxon>Alteromonadales</taxon>
        <taxon>Ferrimonadaceae</taxon>
        <taxon>Ferrimonas</taxon>
    </lineage>
</organism>
<comment type="similarity">
    <text evidence="2">Belongs to the OmpP1/FadL family.</text>
</comment>
<evidence type="ECO:0000256" key="4">
    <source>
        <dbReference type="ARBA" id="ARBA00022692"/>
    </source>
</evidence>
<accession>A0ABP9S6Z7</accession>
<feature type="chain" id="PRO_5047202161" evidence="8">
    <location>
        <begin position="27"/>
        <end position="409"/>
    </location>
</feature>
<comment type="subcellular location">
    <subcellularLocation>
        <location evidence="1">Cell outer membrane</location>
        <topology evidence="1">Multi-pass membrane protein</topology>
    </subcellularLocation>
</comment>
<proteinExistence type="inferred from homology"/>
<dbReference type="RefSeq" id="WP_345316700.1">
    <property type="nucleotide sequence ID" value="NZ_BAABLF010000010.1"/>
</dbReference>
<sequence>MKTMNKTLIATAMSSAVSLVASPAFAAGFQLNSQSATMLGRAAAGDAIIADNAAVLARNPAAMALFDEKAFSVGLAYVAPEVEVSNVEFNGTELGSIENAAESSPVPNIYYIQPVGDKWAFGFGAFTNFGTGTDTAELLKDNPVSPDLLGKTEVKSMTLNASMSYRINDYLSLGAGIDVVYGMGTLTRNGNIGPVPFEAVNADASGIGIGGIIGLAYEINDNHRLGFSYRFSPDIDATGDIFYLNREQDELHVPLADIAQFAGYHKLTQKFALHYTAQWTNWSNFEAVDYTGLDGSYNQLKEYAWKDSWFLSLGGTYDINEKWTVRAGYGFDQGVIDEVESVSIPDSDRQWVSLGASYRLSPTSSLDIGYTKVIGEEVNVVENSVLGGVLNATTEAGANYVGIQYSRSF</sequence>
<keyword evidence="7" id="KW-0998">Cell outer membrane</keyword>
<dbReference type="Proteomes" id="UP001501600">
    <property type="component" value="Unassembled WGS sequence"/>
</dbReference>
<dbReference type="PANTHER" id="PTHR35093:SF1">
    <property type="entry name" value="OUTER MEMBRANE LONG-CHAIN FATTY ACID RECEPTOR FADL FAMILY"/>
    <property type="match status" value="1"/>
</dbReference>
<evidence type="ECO:0000256" key="2">
    <source>
        <dbReference type="ARBA" id="ARBA00008163"/>
    </source>
</evidence>
<evidence type="ECO:0000256" key="3">
    <source>
        <dbReference type="ARBA" id="ARBA00022452"/>
    </source>
</evidence>
<dbReference type="InterPro" id="IPR005017">
    <property type="entry name" value="OMPP1/FadL/TodX"/>
</dbReference>
<evidence type="ECO:0000313" key="10">
    <source>
        <dbReference type="Proteomes" id="UP001501600"/>
    </source>
</evidence>
<dbReference type="Gene3D" id="2.40.160.60">
    <property type="entry name" value="Outer membrane protein transport protein (OMPP1/FadL/TodX)"/>
    <property type="match status" value="1"/>
</dbReference>
<reference evidence="10" key="1">
    <citation type="journal article" date="2019" name="Int. J. Syst. Evol. Microbiol.">
        <title>The Global Catalogue of Microorganisms (GCM) 10K type strain sequencing project: providing services to taxonomists for standard genome sequencing and annotation.</title>
        <authorList>
            <consortium name="The Broad Institute Genomics Platform"/>
            <consortium name="The Broad Institute Genome Sequencing Center for Infectious Disease"/>
            <person name="Wu L."/>
            <person name="Ma J."/>
        </authorList>
    </citation>
    <scope>NUCLEOTIDE SEQUENCE [LARGE SCALE GENOMIC DNA]</scope>
    <source>
        <strain evidence="10">JCM 18720</strain>
    </source>
</reference>
<evidence type="ECO:0000256" key="8">
    <source>
        <dbReference type="SAM" id="SignalP"/>
    </source>
</evidence>
<keyword evidence="5 8" id="KW-0732">Signal</keyword>
<evidence type="ECO:0000256" key="1">
    <source>
        <dbReference type="ARBA" id="ARBA00004571"/>
    </source>
</evidence>
<evidence type="ECO:0000256" key="5">
    <source>
        <dbReference type="ARBA" id="ARBA00022729"/>
    </source>
</evidence>
<dbReference type="EMBL" id="BAABLF010000010">
    <property type="protein sequence ID" value="GAA5191270.1"/>
    <property type="molecule type" value="Genomic_DNA"/>
</dbReference>
<evidence type="ECO:0000256" key="7">
    <source>
        <dbReference type="ARBA" id="ARBA00023237"/>
    </source>
</evidence>
<gene>
    <name evidence="9" type="ORF">GCM10025772_17700</name>
</gene>
<keyword evidence="6" id="KW-0472">Membrane</keyword>